<reference evidence="2" key="1">
    <citation type="journal article" date="2014" name="Front. Microbiol.">
        <title>High frequency of phylogenetically diverse reductive dehalogenase-homologous genes in deep subseafloor sedimentary metagenomes.</title>
        <authorList>
            <person name="Kawai M."/>
            <person name="Futagami T."/>
            <person name="Toyoda A."/>
            <person name="Takaki Y."/>
            <person name="Nishi S."/>
            <person name="Hori S."/>
            <person name="Arai W."/>
            <person name="Tsubouchi T."/>
            <person name="Morono Y."/>
            <person name="Uchiyama I."/>
            <person name="Ito T."/>
            <person name="Fujiyama A."/>
            <person name="Inagaki F."/>
            <person name="Takami H."/>
        </authorList>
    </citation>
    <scope>NUCLEOTIDE SEQUENCE</scope>
    <source>
        <strain evidence="2">Expedition CK06-06</strain>
    </source>
</reference>
<feature type="compositionally biased region" description="Low complexity" evidence="1">
    <location>
        <begin position="43"/>
        <end position="63"/>
    </location>
</feature>
<accession>X0Z4V7</accession>
<evidence type="ECO:0000313" key="2">
    <source>
        <dbReference type="EMBL" id="GAG53437.1"/>
    </source>
</evidence>
<feature type="non-terminal residue" evidence="2">
    <location>
        <position position="1"/>
    </location>
</feature>
<name>X0Z4V7_9ZZZZ</name>
<gene>
    <name evidence="2" type="ORF">S01H1_76268</name>
</gene>
<proteinExistence type="predicted"/>
<organism evidence="2">
    <name type="scientific">marine sediment metagenome</name>
    <dbReference type="NCBI Taxonomy" id="412755"/>
    <lineage>
        <taxon>unclassified sequences</taxon>
        <taxon>metagenomes</taxon>
        <taxon>ecological metagenomes</taxon>
    </lineage>
</organism>
<protein>
    <submittedName>
        <fullName evidence="2">Uncharacterized protein</fullName>
    </submittedName>
</protein>
<dbReference type="EMBL" id="BARS01051171">
    <property type="protein sequence ID" value="GAG53437.1"/>
    <property type="molecule type" value="Genomic_DNA"/>
</dbReference>
<evidence type="ECO:0000256" key="1">
    <source>
        <dbReference type="SAM" id="MobiDB-lite"/>
    </source>
</evidence>
<sequence length="86" mass="9436">TNPSLTRTSNSTVLLRARPPLIGALNPSTIDYSETIENDESTGETTGETTAETTAETTGEESTQSNIVTYTYDRRSINRLFENFDA</sequence>
<dbReference type="AlphaFoldDB" id="X0Z4V7"/>
<feature type="region of interest" description="Disordered" evidence="1">
    <location>
        <begin position="36"/>
        <end position="63"/>
    </location>
</feature>
<comment type="caution">
    <text evidence="2">The sequence shown here is derived from an EMBL/GenBank/DDBJ whole genome shotgun (WGS) entry which is preliminary data.</text>
</comment>